<keyword evidence="3" id="KW-0520">NAD</keyword>
<dbReference type="EMBL" id="CP002360">
    <property type="protein sequence ID" value="AEE97172.1"/>
    <property type="molecule type" value="Genomic_DNA"/>
</dbReference>
<proteinExistence type="inferred from homology"/>
<dbReference type="Pfam" id="PF00389">
    <property type="entry name" value="2-Hacid_dh"/>
    <property type="match status" value="1"/>
</dbReference>
<dbReference type="GO" id="GO:0016616">
    <property type="term" value="F:oxidoreductase activity, acting on the CH-OH group of donors, NAD or NADP as acceptor"/>
    <property type="evidence" value="ECO:0007669"/>
    <property type="project" value="InterPro"/>
</dbReference>
<dbReference type="HOGENOM" id="CLU_019796_1_0_9"/>
<evidence type="ECO:0000259" key="5">
    <source>
        <dbReference type="Pfam" id="PF00389"/>
    </source>
</evidence>
<dbReference type="FunFam" id="3.40.50.720:FF:000363">
    <property type="entry name" value="D-isomer specific 2-hydroxyacid dehydrogenase"/>
    <property type="match status" value="1"/>
</dbReference>
<keyword evidence="8" id="KW-1185">Reference proteome</keyword>
<dbReference type="AlphaFoldDB" id="F4A233"/>
<evidence type="ECO:0000256" key="3">
    <source>
        <dbReference type="ARBA" id="ARBA00023027"/>
    </source>
</evidence>
<dbReference type="Pfam" id="PF02826">
    <property type="entry name" value="2-Hacid_dh_C"/>
    <property type="match status" value="1"/>
</dbReference>
<dbReference type="GO" id="GO:0051287">
    <property type="term" value="F:NAD binding"/>
    <property type="evidence" value="ECO:0007669"/>
    <property type="project" value="InterPro"/>
</dbReference>
<evidence type="ECO:0000259" key="6">
    <source>
        <dbReference type="Pfam" id="PF02826"/>
    </source>
</evidence>
<dbReference type="SUPFAM" id="SSF51735">
    <property type="entry name" value="NAD(P)-binding Rossmann-fold domains"/>
    <property type="match status" value="1"/>
</dbReference>
<accession>F4A233</accession>
<dbReference type="KEGG" id="mas:Mahau_1996"/>
<evidence type="ECO:0000256" key="2">
    <source>
        <dbReference type="ARBA" id="ARBA00023002"/>
    </source>
</evidence>
<evidence type="ECO:0000313" key="8">
    <source>
        <dbReference type="Proteomes" id="UP000008457"/>
    </source>
</evidence>
<sequence>MHKLVVFRDIDDEYIDEIRRIIPGWEITFAVDDNCEISLKDAEILLGWDKRAAEQCLYDGTPLKWVQTWSAGVNDMPFDAFKKYGIILTNASGVHSVPISETLIGMMLAFARKINTYIRNQMNKKWDRSYNADELFDKTAGILGVGSIGLEVARLAKALGMRTLGFRYSGKPADYVDEMYGPANWEELLKKSDYVINVLPLTKDTFHIMNEERFKIMKPTAYYLNAGRGSTHDEKALIKALKEKWIAGAGLDVFEQEPLPLQSPLWDMDNVIITPHTAGDNGRYIERVMNIFIPNLRAYIYGNDQFINKIDLDKQY</sequence>
<dbReference type="InterPro" id="IPR006139">
    <property type="entry name" value="D-isomer_2_OHA_DH_cat_dom"/>
</dbReference>
<keyword evidence="2 4" id="KW-0560">Oxidoreductase</keyword>
<dbReference type="InterPro" id="IPR006140">
    <property type="entry name" value="D-isomer_DH_NAD-bd"/>
</dbReference>
<name>F4A233_MAHA5</name>
<dbReference type="InterPro" id="IPR036291">
    <property type="entry name" value="NAD(P)-bd_dom_sf"/>
</dbReference>
<feature type="domain" description="D-isomer specific 2-hydroxyacid dehydrogenase NAD-binding" evidence="6">
    <location>
        <begin position="104"/>
        <end position="278"/>
    </location>
</feature>
<dbReference type="Proteomes" id="UP000008457">
    <property type="component" value="Chromosome"/>
</dbReference>
<dbReference type="Gene3D" id="3.40.50.720">
    <property type="entry name" value="NAD(P)-binding Rossmann-like Domain"/>
    <property type="match status" value="2"/>
</dbReference>
<organism evidence="7 8">
    <name type="scientific">Mahella australiensis (strain DSM 15567 / CIP 107919 / 50-1 BON)</name>
    <dbReference type="NCBI Taxonomy" id="697281"/>
    <lineage>
        <taxon>Bacteria</taxon>
        <taxon>Bacillati</taxon>
        <taxon>Bacillota</taxon>
        <taxon>Clostridia</taxon>
        <taxon>Thermoanaerobacterales</taxon>
        <taxon>Thermoanaerobacterales Family IV. Incertae Sedis</taxon>
        <taxon>Mahella</taxon>
    </lineage>
</organism>
<evidence type="ECO:0000256" key="4">
    <source>
        <dbReference type="RuleBase" id="RU003719"/>
    </source>
</evidence>
<feature type="domain" description="D-isomer specific 2-hydroxyacid dehydrogenase catalytic" evidence="5">
    <location>
        <begin position="33"/>
        <end position="302"/>
    </location>
</feature>
<dbReference type="RefSeq" id="WP_013781600.1">
    <property type="nucleotide sequence ID" value="NC_015520.1"/>
</dbReference>
<dbReference type="SUPFAM" id="SSF52283">
    <property type="entry name" value="Formate/glycerate dehydrogenase catalytic domain-like"/>
    <property type="match status" value="1"/>
</dbReference>
<reference evidence="8" key="1">
    <citation type="submission" date="2010-11" db="EMBL/GenBank/DDBJ databases">
        <title>The complete genome of Mahella australiensis DSM 15567.</title>
        <authorList>
            <consortium name="US DOE Joint Genome Institute (JGI-PGF)"/>
            <person name="Lucas S."/>
            <person name="Copeland A."/>
            <person name="Lapidus A."/>
            <person name="Bruce D."/>
            <person name="Goodwin L."/>
            <person name="Pitluck S."/>
            <person name="Kyrpides N."/>
            <person name="Mavromatis K."/>
            <person name="Pagani I."/>
            <person name="Ivanova N."/>
            <person name="Teshima H."/>
            <person name="Brettin T."/>
            <person name="Detter J.C."/>
            <person name="Han C."/>
            <person name="Tapia R."/>
            <person name="Land M."/>
            <person name="Hauser L."/>
            <person name="Markowitz V."/>
            <person name="Cheng J.-F."/>
            <person name="Hugenholtz P."/>
            <person name="Woyke T."/>
            <person name="Wu D."/>
            <person name="Spring S."/>
            <person name="Pukall R."/>
            <person name="Steenblock K."/>
            <person name="Schneider S."/>
            <person name="Klenk H.-P."/>
            <person name="Eisen J.A."/>
        </authorList>
    </citation>
    <scope>NUCLEOTIDE SEQUENCE [LARGE SCALE GENOMIC DNA]</scope>
    <source>
        <strain evidence="8">DSM 15567 / CIP 107919 / 50-1 BON</strain>
    </source>
</reference>
<dbReference type="PANTHER" id="PTHR43333:SF1">
    <property type="entry name" value="D-ISOMER SPECIFIC 2-HYDROXYACID DEHYDROGENASE NAD-BINDING DOMAIN-CONTAINING PROTEIN"/>
    <property type="match status" value="1"/>
</dbReference>
<evidence type="ECO:0000256" key="1">
    <source>
        <dbReference type="ARBA" id="ARBA00005854"/>
    </source>
</evidence>
<dbReference type="eggNOG" id="COG0111">
    <property type="taxonomic scope" value="Bacteria"/>
</dbReference>
<gene>
    <name evidence="7" type="ordered locus">Mahau_1996</name>
</gene>
<protein>
    <submittedName>
        <fullName evidence="7">D-isomer specific 2-hydroxyacid dehydrogenase NAD-binding protein</fullName>
    </submittedName>
</protein>
<dbReference type="OrthoDB" id="9805416at2"/>
<evidence type="ECO:0000313" key="7">
    <source>
        <dbReference type="EMBL" id="AEE97172.1"/>
    </source>
</evidence>
<reference evidence="7 8" key="2">
    <citation type="journal article" date="2011" name="Stand. Genomic Sci.">
        <title>Complete genome sequence of Mahella australiensis type strain (50-1 BON).</title>
        <authorList>
            <person name="Sikorski J."/>
            <person name="Teshima H."/>
            <person name="Nolan M."/>
            <person name="Lucas S."/>
            <person name="Hammon N."/>
            <person name="Deshpande S."/>
            <person name="Cheng J.F."/>
            <person name="Pitluck S."/>
            <person name="Liolios K."/>
            <person name="Pagani I."/>
            <person name="Ivanova N."/>
            <person name="Huntemann M."/>
            <person name="Mavromatis K."/>
            <person name="Ovchinikova G."/>
            <person name="Pati A."/>
            <person name="Tapia R."/>
            <person name="Han C."/>
            <person name="Goodwin L."/>
            <person name="Chen A."/>
            <person name="Palaniappan K."/>
            <person name="Land M."/>
            <person name="Hauser L."/>
            <person name="Ngatchou-Djao O.D."/>
            <person name="Rohde M."/>
            <person name="Pukall R."/>
            <person name="Spring S."/>
            <person name="Abt B."/>
            <person name="Goker M."/>
            <person name="Detter J.C."/>
            <person name="Woyke T."/>
            <person name="Bristow J."/>
            <person name="Markowitz V."/>
            <person name="Hugenholtz P."/>
            <person name="Eisen J.A."/>
            <person name="Kyrpides N.C."/>
            <person name="Klenk H.P."/>
            <person name="Lapidus A."/>
        </authorList>
    </citation>
    <scope>NUCLEOTIDE SEQUENCE [LARGE SCALE GENOMIC DNA]</scope>
    <source>
        <strain evidence="8">DSM 15567 / CIP 107919 / 50-1 BON</strain>
    </source>
</reference>
<dbReference type="STRING" id="697281.Mahau_1996"/>
<dbReference type="PANTHER" id="PTHR43333">
    <property type="entry name" value="2-HACID_DH_C DOMAIN-CONTAINING PROTEIN"/>
    <property type="match status" value="1"/>
</dbReference>
<dbReference type="CDD" id="cd05300">
    <property type="entry name" value="2-Hacid_dh_1"/>
    <property type="match status" value="1"/>
</dbReference>
<comment type="similarity">
    <text evidence="1 4">Belongs to the D-isomer specific 2-hydroxyacid dehydrogenase family.</text>
</comment>